<dbReference type="Proteomes" id="UP000604046">
    <property type="component" value="Unassembled WGS sequence"/>
</dbReference>
<evidence type="ECO:0000313" key="5">
    <source>
        <dbReference type="Proteomes" id="UP000604046"/>
    </source>
</evidence>
<dbReference type="EMBL" id="CAJNDS010002590">
    <property type="protein sequence ID" value="CAE7536654.1"/>
    <property type="molecule type" value="Genomic_DNA"/>
</dbReference>
<keyword evidence="1" id="KW-0863">Zinc-finger</keyword>
<dbReference type="SMART" id="SM00184">
    <property type="entry name" value="RING"/>
    <property type="match status" value="1"/>
</dbReference>
<feature type="domain" description="RING-type" evidence="3">
    <location>
        <begin position="153"/>
        <end position="197"/>
    </location>
</feature>
<dbReference type="GO" id="GO:0061630">
    <property type="term" value="F:ubiquitin protein ligase activity"/>
    <property type="evidence" value="ECO:0007669"/>
    <property type="project" value="TreeGrafter"/>
</dbReference>
<gene>
    <name evidence="4" type="primary">MPSR1</name>
    <name evidence="4" type="ORF">SNAT2548_LOCUS30076</name>
</gene>
<accession>A0A812TTX2</accession>
<dbReference type="Pfam" id="PF13639">
    <property type="entry name" value="zf-RING_2"/>
    <property type="match status" value="1"/>
</dbReference>
<feature type="transmembrane region" description="Helical" evidence="2">
    <location>
        <begin position="60"/>
        <end position="78"/>
    </location>
</feature>
<dbReference type="Gene3D" id="3.30.40.10">
    <property type="entry name" value="Zinc/RING finger domain, C3HC4 (zinc finger)"/>
    <property type="match status" value="1"/>
</dbReference>
<keyword evidence="1" id="KW-0862">Zinc</keyword>
<dbReference type="AlphaFoldDB" id="A0A812TTX2"/>
<evidence type="ECO:0000256" key="1">
    <source>
        <dbReference type="PROSITE-ProRule" id="PRU00175"/>
    </source>
</evidence>
<evidence type="ECO:0000259" key="3">
    <source>
        <dbReference type="PROSITE" id="PS50089"/>
    </source>
</evidence>
<dbReference type="SUPFAM" id="SSF57850">
    <property type="entry name" value="RING/U-box"/>
    <property type="match status" value="1"/>
</dbReference>
<dbReference type="InterPro" id="IPR001841">
    <property type="entry name" value="Znf_RING"/>
</dbReference>
<reference evidence="4" key="1">
    <citation type="submission" date="2021-02" db="EMBL/GenBank/DDBJ databases">
        <authorList>
            <person name="Dougan E. K."/>
            <person name="Rhodes N."/>
            <person name="Thang M."/>
            <person name="Chan C."/>
        </authorList>
    </citation>
    <scope>NUCLEOTIDE SEQUENCE</scope>
</reference>
<sequence>MEMHRETASGATWFCFMPICCRLLAVLMMVVGFLFVLAGLFEFALIMLIDPDFNRSSNSILMMGIGALLVLLPAFLAWRERRVEGLDGVVSVPPISAGSFTWACCSFERLRHLGGSGLQFCHVHAQEGRNATDWKRTNPVSVPGMQVICEAACICCLEEFQPNSQVAILPCGHMYHEECIARWSIARAFRASCPSCRVRYDDSAGCSKWPTQASE</sequence>
<keyword evidence="1" id="KW-0479">Metal-binding</keyword>
<dbReference type="OrthoDB" id="21204at2759"/>
<feature type="transmembrane region" description="Helical" evidence="2">
    <location>
        <begin position="21"/>
        <end position="48"/>
    </location>
</feature>
<name>A0A812TTX2_9DINO</name>
<dbReference type="InterPro" id="IPR051826">
    <property type="entry name" value="E3_ubiquitin-ligase_domain"/>
</dbReference>
<proteinExistence type="predicted"/>
<dbReference type="GO" id="GO:0006511">
    <property type="term" value="P:ubiquitin-dependent protein catabolic process"/>
    <property type="evidence" value="ECO:0007669"/>
    <property type="project" value="TreeGrafter"/>
</dbReference>
<keyword evidence="5" id="KW-1185">Reference proteome</keyword>
<evidence type="ECO:0000313" key="4">
    <source>
        <dbReference type="EMBL" id="CAE7536654.1"/>
    </source>
</evidence>
<comment type="caution">
    <text evidence="4">The sequence shown here is derived from an EMBL/GenBank/DDBJ whole genome shotgun (WGS) entry which is preliminary data.</text>
</comment>
<keyword evidence="2" id="KW-0472">Membrane</keyword>
<dbReference type="PANTHER" id="PTHR22765">
    <property type="entry name" value="RING FINGER AND PROTEASE ASSOCIATED DOMAIN-CONTAINING"/>
    <property type="match status" value="1"/>
</dbReference>
<keyword evidence="2" id="KW-0812">Transmembrane</keyword>
<protein>
    <submittedName>
        <fullName evidence="4">MPSR1 protein</fullName>
    </submittedName>
</protein>
<dbReference type="InterPro" id="IPR013083">
    <property type="entry name" value="Znf_RING/FYVE/PHD"/>
</dbReference>
<evidence type="ECO:0000256" key="2">
    <source>
        <dbReference type="SAM" id="Phobius"/>
    </source>
</evidence>
<organism evidence="4 5">
    <name type="scientific">Symbiodinium natans</name>
    <dbReference type="NCBI Taxonomy" id="878477"/>
    <lineage>
        <taxon>Eukaryota</taxon>
        <taxon>Sar</taxon>
        <taxon>Alveolata</taxon>
        <taxon>Dinophyceae</taxon>
        <taxon>Suessiales</taxon>
        <taxon>Symbiodiniaceae</taxon>
        <taxon>Symbiodinium</taxon>
    </lineage>
</organism>
<dbReference type="PROSITE" id="PS50089">
    <property type="entry name" value="ZF_RING_2"/>
    <property type="match status" value="1"/>
</dbReference>
<keyword evidence="2" id="KW-1133">Transmembrane helix</keyword>
<dbReference type="GO" id="GO:0008270">
    <property type="term" value="F:zinc ion binding"/>
    <property type="evidence" value="ECO:0007669"/>
    <property type="project" value="UniProtKB-KW"/>
</dbReference>